<accession>A0A3A9JEJ2</accession>
<dbReference type="InParanoid" id="A0A3A9JEJ2"/>
<evidence type="ECO:0000313" key="4">
    <source>
        <dbReference type="Proteomes" id="UP000278036"/>
    </source>
</evidence>
<reference evidence="1 4" key="1">
    <citation type="submission" date="2018-09" db="EMBL/GenBank/DDBJ databases">
        <title>Roseomonas sp. nov., isolated from feces of Tibetan antelopes in the Qinghai-Tibet plateau, China.</title>
        <authorList>
            <person name="Tian Z."/>
        </authorList>
    </citation>
    <scope>NUCLEOTIDE SEQUENCE [LARGE SCALE GENOMIC DNA]</scope>
    <source>
        <strain evidence="2 3">Z23</strain>
        <strain evidence="1 4">Z24</strain>
    </source>
</reference>
<dbReference type="Pfam" id="PF12244">
    <property type="entry name" value="DUF3606"/>
    <property type="match status" value="1"/>
</dbReference>
<dbReference type="Proteomes" id="UP000278036">
    <property type="component" value="Unassembled WGS sequence"/>
</dbReference>
<gene>
    <name evidence="1" type="ORF">D6Z83_21825</name>
    <name evidence="2" type="ORF">EBE87_01085</name>
</gene>
<dbReference type="EMBL" id="RFLX01000001">
    <property type="protein sequence ID" value="RMI27006.1"/>
    <property type="molecule type" value="Genomic_DNA"/>
</dbReference>
<comment type="caution">
    <text evidence="1">The sequence shown here is derived from an EMBL/GenBank/DDBJ whole genome shotgun (WGS) entry which is preliminary data.</text>
</comment>
<dbReference type="Proteomes" id="UP000274097">
    <property type="component" value="Unassembled WGS sequence"/>
</dbReference>
<evidence type="ECO:0000313" key="3">
    <source>
        <dbReference type="Proteomes" id="UP000274097"/>
    </source>
</evidence>
<organism evidence="1 4">
    <name type="scientific">Teichococcus wenyumeiae</name>
    <dbReference type="NCBI Taxonomy" id="2478470"/>
    <lineage>
        <taxon>Bacteria</taxon>
        <taxon>Pseudomonadati</taxon>
        <taxon>Pseudomonadota</taxon>
        <taxon>Alphaproteobacteria</taxon>
        <taxon>Acetobacterales</taxon>
        <taxon>Roseomonadaceae</taxon>
        <taxon>Roseomonas</taxon>
    </lineage>
</organism>
<dbReference type="OrthoDB" id="8238029at2"/>
<evidence type="ECO:0000313" key="1">
    <source>
        <dbReference type="EMBL" id="RKK02036.1"/>
    </source>
</evidence>
<keyword evidence="3" id="KW-1185">Reference proteome</keyword>
<dbReference type="AlphaFoldDB" id="A0A3A9JEJ2"/>
<proteinExistence type="predicted"/>
<evidence type="ECO:0000313" key="2">
    <source>
        <dbReference type="EMBL" id="RMI27006.1"/>
    </source>
</evidence>
<dbReference type="InterPro" id="IPR022037">
    <property type="entry name" value="DUF3606"/>
</dbReference>
<name>A0A3A9JEJ2_9PROT</name>
<dbReference type="RefSeq" id="WP_120640321.1">
    <property type="nucleotide sequence ID" value="NZ_RAQU01000190.1"/>
</dbReference>
<sequence length="59" mass="6737">MADNRNERGPQDRARINIHEDYEVRYWTKALGVSAEELTRAVQAVGVMRDDVARHLGKA</sequence>
<protein>
    <submittedName>
        <fullName evidence="1">DUF3606 domain-containing protein</fullName>
    </submittedName>
</protein>
<dbReference type="EMBL" id="RAQU01000190">
    <property type="protein sequence ID" value="RKK02036.1"/>
    <property type="molecule type" value="Genomic_DNA"/>
</dbReference>